<dbReference type="CDD" id="cd04301">
    <property type="entry name" value="NAT_SF"/>
    <property type="match status" value="1"/>
</dbReference>
<name>A0A369K4T7_HYPMA</name>
<dbReference type="AlphaFoldDB" id="A0A369K4T7"/>
<dbReference type="PANTHER" id="PTHR42791:SF2">
    <property type="entry name" value="N-ACETYLTRANSFERASE DOMAIN-CONTAINING PROTEIN"/>
    <property type="match status" value="1"/>
</dbReference>
<dbReference type="PANTHER" id="PTHR42791">
    <property type="entry name" value="GNAT FAMILY ACETYLTRANSFERASE"/>
    <property type="match status" value="1"/>
</dbReference>
<dbReference type="GO" id="GO:0016747">
    <property type="term" value="F:acyltransferase activity, transferring groups other than amino-acyl groups"/>
    <property type="evidence" value="ECO:0007669"/>
    <property type="project" value="InterPro"/>
</dbReference>
<dbReference type="STRING" id="39966.A0A369K4T7"/>
<gene>
    <name evidence="2" type="primary">pac</name>
    <name evidence="2" type="ORF">Hypma_003237</name>
</gene>
<dbReference type="InterPro" id="IPR016181">
    <property type="entry name" value="Acyl_CoA_acyltransferase"/>
</dbReference>
<evidence type="ECO:0000313" key="3">
    <source>
        <dbReference type="Proteomes" id="UP000076154"/>
    </source>
</evidence>
<reference evidence="2" key="1">
    <citation type="submission" date="2018-04" db="EMBL/GenBank/DDBJ databases">
        <title>Whole genome sequencing of Hypsizygus marmoreus.</title>
        <authorList>
            <person name="Choi I.-G."/>
            <person name="Min B."/>
            <person name="Kim J.-G."/>
            <person name="Kim S."/>
            <person name="Oh Y.-L."/>
            <person name="Kong W.-S."/>
            <person name="Park H."/>
            <person name="Jeong J."/>
            <person name="Song E.-S."/>
        </authorList>
    </citation>
    <scope>NUCLEOTIDE SEQUENCE [LARGE SCALE GENOMIC DNA]</scope>
    <source>
        <strain evidence="2">51987-8</strain>
    </source>
</reference>
<dbReference type="InterPro" id="IPR000182">
    <property type="entry name" value="GNAT_dom"/>
</dbReference>
<proteinExistence type="predicted"/>
<dbReference type="Proteomes" id="UP000076154">
    <property type="component" value="Unassembled WGS sequence"/>
</dbReference>
<evidence type="ECO:0000313" key="2">
    <source>
        <dbReference type="EMBL" id="RDB27675.1"/>
    </source>
</evidence>
<comment type="caution">
    <text evidence="2">The sequence shown here is derived from an EMBL/GenBank/DDBJ whole genome shotgun (WGS) entry which is preliminary data.</text>
</comment>
<dbReference type="OrthoDB" id="61113at2759"/>
<keyword evidence="3" id="KW-1185">Reference proteome</keyword>
<dbReference type="InterPro" id="IPR052523">
    <property type="entry name" value="Trichothecene_AcTrans"/>
</dbReference>
<feature type="domain" description="N-acetyltransferase" evidence="1">
    <location>
        <begin position="62"/>
        <end position="211"/>
    </location>
</feature>
<dbReference type="EMBL" id="LUEZ02000014">
    <property type="protein sequence ID" value="RDB27675.1"/>
    <property type="molecule type" value="Genomic_DNA"/>
</dbReference>
<protein>
    <submittedName>
        <fullName evidence="2">Puromycin N-acetyltransferase</fullName>
    </submittedName>
</protein>
<dbReference type="PROSITE" id="PS51186">
    <property type="entry name" value="GNAT"/>
    <property type="match status" value="1"/>
</dbReference>
<dbReference type="InParanoid" id="A0A369K4T7"/>
<organism evidence="2 3">
    <name type="scientific">Hypsizygus marmoreus</name>
    <name type="common">White beech mushroom</name>
    <name type="synonym">Agaricus marmoreus</name>
    <dbReference type="NCBI Taxonomy" id="39966"/>
    <lineage>
        <taxon>Eukaryota</taxon>
        <taxon>Fungi</taxon>
        <taxon>Dikarya</taxon>
        <taxon>Basidiomycota</taxon>
        <taxon>Agaricomycotina</taxon>
        <taxon>Agaricomycetes</taxon>
        <taxon>Agaricomycetidae</taxon>
        <taxon>Agaricales</taxon>
        <taxon>Tricholomatineae</taxon>
        <taxon>Lyophyllaceae</taxon>
        <taxon>Hypsizygus</taxon>
    </lineage>
</organism>
<sequence length="212" mass="23779">MNYTLRKLTDPTPEELEEIRAIFDIAFASERAFQSVVGPEKFPQILPILNRAQLIAGSLGGEIIIAADAANSNKIIGAIIWFGPGREIYDSDEQRKRALGPLMEVFPPEAKQWYAEVTPKMEAFKKASFGDRARTEWYLQRVGVLPDWQGKGVGTALIEEGRKRVGKHGIALQAVEPKNVSYYEYLGFKNKGHIDVQALHGDFTVTSLFWEP</sequence>
<dbReference type="Pfam" id="PF13508">
    <property type="entry name" value="Acetyltransf_7"/>
    <property type="match status" value="1"/>
</dbReference>
<dbReference type="Gene3D" id="3.40.630.30">
    <property type="match status" value="1"/>
</dbReference>
<dbReference type="SUPFAM" id="SSF55729">
    <property type="entry name" value="Acyl-CoA N-acyltransferases (Nat)"/>
    <property type="match status" value="1"/>
</dbReference>
<evidence type="ECO:0000259" key="1">
    <source>
        <dbReference type="PROSITE" id="PS51186"/>
    </source>
</evidence>
<accession>A0A369K4T7</accession>